<evidence type="ECO:0000256" key="2">
    <source>
        <dbReference type="ARBA" id="ARBA00004651"/>
    </source>
</evidence>
<evidence type="ECO:0000256" key="7">
    <source>
        <dbReference type="ARBA" id="ARBA00023136"/>
    </source>
</evidence>
<keyword evidence="15" id="KW-1185">Reference proteome</keyword>
<evidence type="ECO:0000256" key="4">
    <source>
        <dbReference type="ARBA" id="ARBA00022475"/>
    </source>
</evidence>
<dbReference type="PIRSF" id="PIRSF004862">
    <property type="entry name" value="FliF"/>
    <property type="match status" value="1"/>
</dbReference>
<evidence type="ECO:0000313" key="15">
    <source>
        <dbReference type="Proteomes" id="UP000033731"/>
    </source>
</evidence>
<dbReference type="Pfam" id="PF01514">
    <property type="entry name" value="YscJ_FliF"/>
    <property type="match status" value="1"/>
</dbReference>
<dbReference type="GO" id="GO:0003774">
    <property type="term" value="F:cytoskeletal motor activity"/>
    <property type="evidence" value="ECO:0007669"/>
    <property type="project" value="InterPro"/>
</dbReference>
<keyword evidence="14" id="KW-0969">Cilium</keyword>
<dbReference type="InterPro" id="IPR006182">
    <property type="entry name" value="FliF_N_dom"/>
</dbReference>
<comment type="subcellular location">
    <subcellularLocation>
        <location evidence="1 9">Bacterial flagellum basal body</location>
    </subcellularLocation>
    <subcellularLocation>
        <location evidence="2">Cell membrane</location>
        <topology evidence="2">Multi-pass membrane protein</topology>
    </subcellularLocation>
</comment>
<evidence type="ECO:0000259" key="12">
    <source>
        <dbReference type="Pfam" id="PF01514"/>
    </source>
</evidence>
<dbReference type="InterPro" id="IPR043427">
    <property type="entry name" value="YscJ/FliF"/>
</dbReference>
<keyword evidence="6 11" id="KW-1133">Transmembrane helix</keyword>
<keyword evidence="7 11" id="KW-0472">Membrane</keyword>
<proteinExistence type="inferred from homology"/>
<dbReference type="PANTHER" id="PTHR30046:SF0">
    <property type="entry name" value="FLAGELLAR M-RING PROTEIN"/>
    <property type="match status" value="1"/>
</dbReference>
<evidence type="ECO:0000259" key="13">
    <source>
        <dbReference type="Pfam" id="PF08345"/>
    </source>
</evidence>
<feature type="region of interest" description="Disordered" evidence="10">
    <location>
        <begin position="290"/>
        <end position="336"/>
    </location>
</feature>
<dbReference type="RefSeq" id="WP_034442422.1">
    <property type="nucleotide sequence ID" value="NZ_JMTK01000002.1"/>
</dbReference>
<dbReference type="InterPro" id="IPR045851">
    <property type="entry name" value="AMP-bd_C_sf"/>
</dbReference>
<evidence type="ECO:0000256" key="5">
    <source>
        <dbReference type="ARBA" id="ARBA00022692"/>
    </source>
</evidence>
<evidence type="ECO:0000313" key="14">
    <source>
        <dbReference type="EMBL" id="KJZ82031.1"/>
    </source>
</evidence>
<keyword evidence="5 11" id="KW-0812">Transmembrane</keyword>
<keyword evidence="4" id="KW-1003">Cell membrane</keyword>
<feature type="domain" description="Flagellar M-ring N-terminal" evidence="12">
    <location>
        <begin position="45"/>
        <end position="217"/>
    </location>
</feature>
<dbReference type="PRINTS" id="PR01009">
    <property type="entry name" value="FLGMRINGFLIF"/>
</dbReference>
<evidence type="ECO:0000256" key="8">
    <source>
        <dbReference type="ARBA" id="ARBA00023143"/>
    </source>
</evidence>
<dbReference type="Gene3D" id="3.30.300.30">
    <property type="match status" value="1"/>
</dbReference>
<dbReference type="NCBIfam" id="TIGR00206">
    <property type="entry name" value="fliF"/>
    <property type="match status" value="1"/>
</dbReference>
<dbReference type="InterPro" id="IPR000067">
    <property type="entry name" value="FlgMring_FliF"/>
</dbReference>
<dbReference type="GO" id="GO:0005886">
    <property type="term" value="C:plasma membrane"/>
    <property type="evidence" value="ECO:0007669"/>
    <property type="project" value="UniProtKB-SubCell"/>
</dbReference>
<evidence type="ECO:0000256" key="3">
    <source>
        <dbReference type="ARBA" id="ARBA00007971"/>
    </source>
</evidence>
<keyword evidence="8 9" id="KW-0975">Bacterial flagellum</keyword>
<dbReference type="PANTHER" id="PTHR30046">
    <property type="entry name" value="FLAGELLAR M-RING PROTEIN"/>
    <property type="match status" value="1"/>
</dbReference>
<feature type="transmembrane region" description="Helical" evidence="11">
    <location>
        <begin position="438"/>
        <end position="460"/>
    </location>
</feature>
<dbReference type="AlphaFoldDB" id="A0A094Z163"/>
<name>A0A094Z163_9HYPH</name>
<accession>A0A094Z163</accession>
<evidence type="ECO:0000256" key="10">
    <source>
        <dbReference type="SAM" id="MobiDB-lite"/>
    </source>
</evidence>
<reference evidence="14 15" key="1">
    <citation type="journal article" date="2015" name="Phytopathology">
        <title>Genomes of Candidatus Liberibacter solanacearum haplotype A from New Zealand and the USA suggest significant genome plasticity in the species.</title>
        <authorList>
            <person name="Thompson S.M."/>
            <person name="Johnson C.P."/>
            <person name="Lu A.Y."/>
            <person name="Frampton R.A."/>
            <person name="Sullivan K.L."/>
            <person name="Fiers M.W."/>
            <person name="Crowhurst R.N."/>
            <person name="Pitman A.R."/>
            <person name="Scott I."/>
            <person name="Gudmestad N.C."/>
            <person name="Smith G.R."/>
        </authorList>
    </citation>
    <scope>NUCLEOTIDE SEQUENCE [LARGE SCALE GENOMIC DNA]</scope>
    <source>
        <strain evidence="14 15">LsoNZ1</strain>
    </source>
</reference>
<keyword evidence="14" id="KW-0282">Flagellum</keyword>
<evidence type="ECO:0000256" key="11">
    <source>
        <dbReference type="SAM" id="Phobius"/>
    </source>
</evidence>
<comment type="similarity">
    <text evidence="3 9">Belongs to the FliF family.</text>
</comment>
<feature type="compositionally biased region" description="Basic and acidic residues" evidence="10">
    <location>
        <begin position="290"/>
        <end position="301"/>
    </location>
</feature>
<keyword evidence="14" id="KW-0966">Cell projection</keyword>
<organism evidence="14 15">
    <name type="scientific">Candidatus Liberibacter solanacearum</name>
    <dbReference type="NCBI Taxonomy" id="556287"/>
    <lineage>
        <taxon>Bacteria</taxon>
        <taxon>Pseudomonadati</taxon>
        <taxon>Pseudomonadota</taxon>
        <taxon>Alphaproteobacteria</taxon>
        <taxon>Hyphomicrobiales</taxon>
        <taxon>Rhizobiaceae</taxon>
        <taxon>Liberibacter</taxon>
    </lineage>
</organism>
<dbReference type="GO" id="GO:0071973">
    <property type="term" value="P:bacterial-type flagellum-dependent cell motility"/>
    <property type="evidence" value="ECO:0007669"/>
    <property type="project" value="InterPro"/>
</dbReference>
<protein>
    <recommendedName>
        <fullName evidence="9">Flagellar M-ring protein</fullName>
    </recommendedName>
</protein>
<gene>
    <name evidence="14" type="ORF">DJ66_0764</name>
</gene>
<comment type="caution">
    <text evidence="14">The sequence shown here is derived from an EMBL/GenBank/DDBJ whole genome shotgun (WGS) entry which is preliminary data.</text>
</comment>
<feature type="domain" description="Flagellar M-ring C-terminal" evidence="13">
    <location>
        <begin position="249"/>
        <end position="413"/>
    </location>
</feature>
<comment type="function">
    <text evidence="9">The M ring may be actively involved in energy transduction.</text>
</comment>
<dbReference type="EMBL" id="JMTK01000002">
    <property type="protein sequence ID" value="KJZ82031.1"/>
    <property type="molecule type" value="Genomic_DNA"/>
</dbReference>
<dbReference type="InterPro" id="IPR013556">
    <property type="entry name" value="Flag_M-ring_C"/>
</dbReference>
<dbReference type="Proteomes" id="UP000033731">
    <property type="component" value="Unassembled WGS sequence"/>
</dbReference>
<evidence type="ECO:0000256" key="6">
    <source>
        <dbReference type="ARBA" id="ARBA00022989"/>
    </source>
</evidence>
<evidence type="ECO:0000256" key="9">
    <source>
        <dbReference type="PIRNR" id="PIRNR004862"/>
    </source>
</evidence>
<evidence type="ECO:0000256" key="1">
    <source>
        <dbReference type="ARBA" id="ARBA00004117"/>
    </source>
</evidence>
<dbReference type="Pfam" id="PF08345">
    <property type="entry name" value="YscJ_FliF_C"/>
    <property type="match status" value="1"/>
</dbReference>
<dbReference type="PATRIC" id="fig|556287.8.peg.758"/>
<sequence>MAIIDQLLQFFKSAMSLGRMRLFIVGAVMFASIALLLVASFFIRSPIYDSLYVKLEASDVNKISVALSEASIDFRIAGNGSSILVPSHLLGKARLRLAEQGLPNSSNNSGYELFDKVNSFGLTSFMQEITRVRALEGEISRTIQDISGIVAARVHIVMPDMGSFRRIGAKPTASVMVRVVNPSVYKSAEAIRYLVAAAVPGLDISDVTILDSTGKLLVANEIERNIFGKSLGIVQAVQHEIEMNINKALAPFLGIDNFRSAVIAELNTDIQQIKEIVYDPDSRVERSVRLSKDVQRSESHQQESAVTVEQNMPHVSEKNATSPRALENTDKKEEQSNYEINTKSISTTHNNYKLERLSIAVVVNKGRLMEMLGPSMEQSKVDSYLAEINRIVSAATGINSIRGDNITITSMDFLDDQLLNSSTVQVSFMDILSRNFSIIINAIVFLTLVLLMALFGVHVLRGFNNIDLIKRKEMEAKSALSTPSIASTAETTLMSSDDMASDSFRQDILSRNNNFQSDINNYVAEQSDRRLLHMIEINEERFSKIIRKWVRSEIESRYTQ</sequence>
<dbReference type="GO" id="GO:0009431">
    <property type="term" value="C:bacterial-type flagellum basal body, MS ring"/>
    <property type="evidence" value="ECO:0007669"/>
    <property type="project" value="InterPro"/>
</dbReference>
<feature type="transmembrane region" description="Helical" evidence="11">
    <location>
        <begin position="21"/>
        <end position="43"/>
    </location>
</feature>